<evidence type="ECO:0000313" key="2">
    <source>
        <dbReference type="EMBL" id="KAF9986594.1"/>
    </source>
</evidence>
<feature type="region of interest" description="Disordered" evidence="1">
    <location>
        <begin position="1"/>
        <end position="130"/>
    </location>
</feature>
<comment type="caution">
    <text evidence="2">The sequence shown here is derived from an EMBL/GenBank/DDBJ whole genome shotgun (WGS) entry which is preliminary data.</text>
</comment>
<accession>A0A9P6SPN5</accession>
<feature type="non-terminal residue" evidence="2">
    <location>
        <position position="130"/>
    </location>
</feature>
<dbReference type="Proteomes" id="UP000749646">
    <property type="component" value="Unassembled WGS sequence"/>
</dbReference>
<sequence length="130" mass="14715">MEMTTPPGTESKNNRLLVLTPLRQTPPIRPATVFRPVRQQPTIKPTALDNGKQVVRETDASKEKSPPLEKRSRSSRLTKGIEVDSEGDGDDDNGDDDYRDDDSFITDASDSLESPPPLRQRRLMKWERVQ</sequence>
<gene>
    <name evidence="2" type="ORF">BGZ65_007022</name>
</gene>
<dbReference type="EMBL" id="JAAAHW010003221">
    <property type="protein sequence ID" value="KAF9986594.1"/>
    <property type="molecule type" value="Genomic_DNA"/>
</dbReference>
<feature type="compositionally biased region" description="Polar residues" evidence="1">
    <location>
        <begin position="1"/>
        <end position="11"/>
    </location>
</feature>
<organism evidence="2 3">
    <name type="scientific">Modicella reniformis</name>
    <dbReference type="NCBI Taxonomy" id="1440133"/>
    <lineage>
        <taxon>Eukaryota</taxon>
        <taxon>Fungi</taxon>
        <taxon>Fungi incertae sedis</taxon>
        <taxon>Mucoromycota</taxon>
        <taxon>Mortierellomycotina</taxon>
        <taxon>Mortierellomycetes</taxon>
        <taxon>Mortierellales</taxon>
        <taxon>Mortierellaceae</taxon>
        <taxon>Modicella</taxon>
    </lineage>
</organism>
<reference evidence="2" key="1">
    <citation type="journal article" date="2020" name="Fungal Divers.">
        <title>Resolving the Mortierellaceae phylogeny through synthesis of multi-gene phylogenetics and phylogenomics.</title>
        <authorList>
            <person name="Vandepol N."/>
            <person name="Liber J."/>
            <person name="Desiro A."/>
            <person name="Na H."/>
            <person name="Kennedy M."/>
            <person name="Barry K."/>
            <person name="Grigoriev I.V."/>
            <person name="Miller A.N."/>
            <person name="O'Donnell K."/>
            <person name="Stajich J.E."/>
            <person name="Bonito G."/>
        </authorList>
    </citation>
    <scope>NUCLEOTIDE SEQUENCE</scope>
    <source>
        <strain evidence="2">MES-2147</strain>
    </source>
</reference>
<proteinExistence type="predicted"/>
<evidence type="ECO:0000256" key="1">
    <source>
        <dbReference type="SAM" id="MobiDB-lite"/>
    </source>
</evidence>
<dbReference type="AlphaFoldDB" id="A0A9P6SPN5"/>
<protein>
    <submittedName>
        <fullName evidence="2">Uncharacterized protein</fullName>
    </submittedName>
</protein>
<feature type="compositionally biased region" description="Acidic residues" evidence="1">
    <location>
        <begin position="83"/>
        <end position="104"/>
    </location>
</feature>
<feature type="compositionally biased region" description="Basic and acidic residues" evidence="1">
    <location>
        <begin position="54"/>
        <end position="72"/>
    </location>
</feature>
<evidence type="ECO:0000313" key="3">
    <source>
        <dbReference type="Proteomes" id="UP000749646"/>
    </source>
</evidence>
<keyword evidence="3" id="KW-1185">Reference proteome</keyword>
<name>A0A9P6SPN5_9FUNG</name>